<evidence type="ECO:0000256" key="3">
    <source>
        <dbReference type="RuleBase" id="RU000461"/>
    </source>
</evidence>
<feature type="binding site" description="axial binding residue" evidence="2">
    <location>
        <position position="457"/>
    </location>
    <ligand>
        <name>heme</name>
        <dbReference type="ChEBI" id="CHEBI:30413"/>
    </ligand>
    <ligandPart>
        <name>Fe</name>
        <dbReference type="ChEBI" id="CHEBI:18248"/>
    </ligandPart>
</feature>
<dbReference type="AlphaFoldDB" id="A0A7S4QH99"/>
<comment type="cofactor">
    <cofactor evidence="2">
        <name>heme</name>
        <dbReference type="ChEBI" id="CHEBI:30413"/>
    </cofactor>
</comment>
<evidence type="ECO:0008006" key="6">
    <source>
        <dbReference type="Google" id="ProtNLM"/>
    </source>
</evidence>
<organism evidence="5">
    <name type="scientific">Ditylum brightwellii</name>
    <dbReference type="NCBI Taxonomy" id="49249"/>
    <lineage>
        <taxon>Eukaryota</taxon>
        <taxon>Sar</taxon>
        <taxon>Stramenopiles</taxon>
        <taxon>Ochrophyta</taxon>
        <taxon>Bacillariophyta</taxon>
        <taxon>Mediophyceae</taxon>
        <taxon>Lithodesmiophycidae</taxon>
        <taxon>Lithodesmiales</taxon>
        <taxon>Lithodesmiaceae</taxon>
        <taxon>Ditylum</taxon>
    </lineage>
</organism>
<keyword evidence="4" id="KW-0812">Transmembrane</keyword>
<proteinExistence type="inferred from homology"/>
<dbReference type="PROSITE" id="PS00086">
    <property type="entry name" value="CYTOCHROME_P450"/>
    <property type="match status" value="1"/>
</dbReference>
<keyword evidence="3" id="KW-0503">Monooxygenase</keyword>
<reference evidence="5" key="1">
    <citation type="submission" date="2021-01" db="EMBL/GenBank/DDBJ databases">
        <authorList>
            <person name="Corre E."/>
            <person name="Pelletier E."/>
            <person name="Niang G."/>
            <person name="Scheremetjew M."/>
            <person name="Finn R."/>
            <person name="Kale V."/>
            <person name="Holt S."/>
            <person name="Cochrane G."/>
            <person name="Meng A."/>
            <person name="Brown T."/>
            <person name="Cohen L."/>
        </authorList>
    </citation>
    <scope>NUCLEOTIDE SEQUENCE</scope>
    <source>
        <strain evidence="5">GSO104</strain>
    </source>
</reference>
<dbReference type="InterPro" id="IPR036396">
    <property type="entry name" value="Cyt_P450_sf"/>
</dbReference>
<dbReference type="GO" id="GO:0004497">
    <property type="term" value="F:monooxygenase activity"/>
    <property type="evidence" value="ECO:0007669"/>
    <property type="project" value="UniProtKB-KW"/>
</dbReference>
<dbReference type="PRINTS" id="PR00385">
    <property type="entry name" value="P450"/>
</dbReference>
<keyword evidence="4" id="KW-0472">Membrane</keyword>
<accession>A0A7S4QH99</accession>
<dbReference type="PANTHER" id="PTHR24291:SF175">
    <property type="entry name" value="CYTOCHROME P450"/>
    <property type="match status" value="1"/>
</dbReference>
<dbReference type="GO" id="GO:0005506">
    <property type="term" value="F:iron ion binding"/>
    <property type="evidence" value="ECO:0007669"/>
    <property type="project" value="InterPro"/>
</dbReference>
<dbReference type="InterPro" id="IPR017972">
    <property type="entry name" value="Cyt_P450_CS"/>
</dbReference>
<dbReference type="GO" id="GO:0020037">
    <property type="term" value="F:heme binding"/>
    <property type="evidence" value="ECO:0007669"/>
    <property type="project" value="InterPro"/>
</dbReference>
<name>A0A7S4QH99_9STRA</name>
<dbReference type="SUPFAM" id="SSF48264">
    <property type="entry name" value="Cytochrome P450"/>
    <property type="match status" value="1"/>
</dbReference>
<keyword evidence="2 3" id="KW-0349">Heme</keyword>
<protein>
    <recommendedName>
        <fullName evidence="6">Cytochrome P450</fullName>
    </recommendedName>
</protein>
<dbReference type="Pfam" id="PF00067">
    <property type="entry name" value="p450"/>
    <property type="match status" value="1"/>
</dbReference>
<dbReference type="InterPro" id="IPR050196">
    <property type="entry name" value="Cytochrome_P450_Monoox"/>
</dbReference>
<sequence>MSVIVITFSLVALWPILVLFYRYLQFLTYPLRNVAPGPKCGFFVGKWWEIRKEPFMQPEMAWIQNITGWNVPFVHYSILFGMPRILVLDKDIVKQVLMAPYGKQPLRFKRSNKFLENVIGRGLLTLEAEDWMRHRQIIQPAFLANSLKEALSTTVPQLTHRLIGCWKQSEEREIDVSSHLSALTLDIIGQVAFSFDFKGMNNVERWAQRKGESTSDVDGAFVQAIRRPFRQSVIGTISFILGLPALNYYLNPRFRRARRALDVAVDEVIQETKKKMLMGNRSLVQLLLQASQGGSNHKVLNVEELRDDAKTFIIAGHETTAVWCNMAVYALVKHPDVQEKVCQDVLSHSPEEGPLDLETVETMEYFNGFLKEVLRMYPPAGTLMRTNKTEENIGDYKIPPGTQIIIPMYLLHRHNKYWEDPEKFLPERWLQTGKDREEFLSKTRYAFLPFSMGGHNCIGQRFATIEAKLIMAELIRNFDFRISPSQKDTKFTLSNIVVTTTRPNLRVVVKSRK</sequence>
<evidence type="ECO:0000256" key="2">
    <source>
        <dbReference type="PIRSR" id="PIRSR602401-1"/>
    </source>
</evidence>
<feature type="transmembrane region" description="Helical" evidence="4">
    <location>
        <begin position="6"/>
        <end position="24"/>
    </location>
</feature>
<evidence type="ECO:0000256" key="1">
    <source>
        <dbReference type="ARBA" id="ARBA00010617"/>
    </source>
</evidence>
<dbReference type="PRINTS" id="PR00463">
    <property type="entry name" value="EP450I"/>
</dbReference>
<keyword evidence="4" id="KW-1133">Transmembrane helix</keyword>
<feature type="transmembrane region" description="Helical" evidence="4">
    <location>
        <begin position="233"/>
        <end position="250"/>
    </location>
</feature>
<dbReference type="GO" id="GO:0016705">
    <property type="term" value="F:oxidoreductase activity, acting on paired donors, with incorporation or reduction of molecular oxygen"/>
    <property type="evidence" value="ECO:0007669"/>
    <property type="project" value="InterPro"/>
</dbReference>
<dbReference type="InterPro" id="IPR002401">
    <property type="entry name" value="Cyt_P450_E_grp-I"/>
</dbReference>
<gene>
    <name evidence="5" type="ORF">DBRI00130_LOCUS2811</name>
</gene>
<evidence type="ECO:0000256" key="4">
    <source>
        <dbReference type="SAM" id="Phobius"/>
    </source>
</evidence>
<keyword evidence="2 3" id="KW-0479">Metal-binding</keyword>
<dbReference type="PANTHER" id="PTHR24291">
    <property type="entry name" value="CYTOCHROME P450 FAMILY 4"/>
    <property type="match status" value="1"/>
</dbReference>
<keyword evidence="2 3" id="KW-0408">Iron</keyword>
<comment type="similarity">
    <text evidence="1 3">Belongs to the cytochrome P450 family.</text>
</comment>
<dbReference type="InterPro" id="IPR001128">
    <property type="entry name" value="Cyt_P450"/>
</dbReference>
<evidence type="ECO:0000313" key="5">
    <source>
        <dbReference type="EMBL" id="CAE4583619.1"/>
    </source>
</evidence>
<dbReference type="EMBL" id="HBNS01003465">
    <property type="protein sequence ID" value="CAE4583619.1"/>
    <property type="molecule type" value="Transcribed_RNA"/>
</dbReference>
<keyword evidence="3" id="KW-0560">Oxidoreductase</keyword>
<dbReference type="Gene3D" id="1.10.630.10">
    <property type="entry name" value="Cytochrome P450"/>
    <property type="match status" value="1"/>
</dbReference>